<evidence type="ECO:0000313" key="4">
    <source>
        <dbReference type="EMBL" id="GAF06361.1"/>
    </source>
</evidence>
<evidence type="ECO:0000313" key="5">
    <source>
        <dbReference type="Proteomes" id="UP000019364"/>
    </source>
</evidence>
<dbReference type="RefSeq" id="WP_052019965.1">
    <property type="nucleotide sequence ID" value="NZ_BAVZ01000001.1"/>
</dbReference>
<comment type="caution">
    <text evidence="4">The sequence shown here is derived from an EMBL/GenBank/DDBJ whole genome shotgun (WGS) entry which is preliminary data.</text>
</comment>
<dbReference type="PANTHER" id="PTHR43775">
    <property type="entry name" value="FATTY ACID SYNTHASE"/>
    <property type="match status" value="1"/>
</dbReference>
<dbReference type="InterPro" id="IPR020841">
    <property type="entry name" value="PKS_Beta-ketoAc_synthase_dom"/>
</dbReference>
<reference evidence="4 5" key="1">
    <citation type="journal article" date="2014" name="Genome Announc.">
        <title>Draft Genome Sequence of Paenibacillus pini JCM 16418T, Isolated from the Rhizosphere of Pine Tree.</title>
        <authorList>
            <person name="Yuki M."/>
            <person name="Oshima K."/>
            <person name="Suda W."/>
            <person name="Oshida Y."/>
            <person name="Kitamura K."/>
            <person name="Iida Y."/>
            <person name="Hattori M."/>
            <person name="Ohkuma M."/>
        </authorList>
    </citation>
    <scope>NUCLEOTIDE SEQUENCE [LARGE SCALE GENOMIC DNA]</scope>
    <source>
        <strain evidence="4 5">JCM 16418</strain>
    </source>
</reference>
<sequence length="195" mass="21834">MKPMNIDVHQFKFNEQAPEISSEEGNEAGGQEVAIIGISVRLPGSDNWRQFWDHIEAGVDSTNSFPEQRRAFTDEFLQWTGKRAEDQSYMPGAYLEHIDQFDAKFFRMLPTEASLTSPDQRLLLESAWEALEDAGYGGTKLSGSTTGVYIGYVGDLGGYNYRQMIDEWVDPQHKPASIAAICLGLSQVGYPIFLI</sequence>
<keyword evidence="2" id="KW-0597">Phosphoprotein</keyword>
<organism evidence="4 5">
    <name type="scientific">Paenibacillus pini JCM 16418</name>
    <dbReference type="NCBI Taxonomy" id="1236976"/>
    <lineage>
        <taxon>Bacteria</taxon>
        <taxon>Bacillati</taxon>
        <taxon>Bacillota</taxon>
        <taxon>Bacilli</taxon>
        <taxon>Bacillales</taxon>
        <taxon>Paenibacillaceae</taxon>
        <taxon>Paenibacillus</taxon>
    </lineage>
</organism>
<dbReference type="GO" id="GO:0071770">
    <property type="term" value="P:DIM/DIP cell wall layer assembly"/>
    <property type="evidence" value="ECO:0007669"/>
    <property type="project" value="TreeGrafter"/>
</dbReference>
<gene>
    <name evidence="4" type="ORF">JCM16418_314</name>
</gene>
<evidence type="ECO:0000256" key="2">
    <source>
        <dbReference type="ARBA" id="ARBA00022553"/>
    </source>
</evidence>
<dbReference type="Pfam" id="PF00109">
    <property type="entry name" value="ketoacyl-synt"/>
    <property type="match status" value="1"/>
</dbReference>
<dbReference type="EMBL" id="BAVZ01000001">
    <property type="protein sequence ID" value="GAF06361.1"/>
    <property type="molecule type" value="Genomic_DNA"/>
</dbReference>
<dbReference type="GO" id="GO:0005737">
    <property type="term" value="C:cytoplasm"/>
    <property type="evidence" value="ECO:0007669"/>
    <property type="project" value="TreeGrafter"/>
</dbReference>
<dbReference type="InterPro" id="IPR050091">
    <property type="entry name" value="PKS_NRPS_Biosynth_Enz"/>
</dbReference>
<dbReference type="PANTHER" id="PTHR43775:SF37">
    <property type="entry name" value="SI:DKEY-61P9.11"/>
    <property type="match status" value="1"/>
</dbReference>
<dbReference type="InterPro" id="IPR016039">
    <property type="entry name" value="Thiolase-like"/>
</dbReference>
<dbReference type="InterPro" id="IPR014030">
    <property type="entry name" value="Ketoacyl_synth_N"/>
</dbReference>
<dbReference type="OrthoDB" id="9765680at2"/>
<dbReference type="STRING" id="1236976.JCM16418_314"/>
<name>W7YNV5_9BACL</name>
<dbReference type="eggNOG" id="COG3321">
    <property type="taxonomic scope" value="Bacteria"/>
</dbReference>
<keyword evidence="5" id="KW-1185">Reference proteome</keyword>
<dbReference type="AlphaFoldDB" id="W7YNV5"/>
<dbReference type="SMART" id="SM00825">
    <property type="entry name" value="PKS_KS"/>
    <property type="match status" value="1"/>
</dbReference>
<evidence type="ECO:0000256" key="1">
    <source>
        <dbReference type="ARBA" id="ARBA00022450"/>
    </source>
</evidence>
<protein>
    <submittedName>
        <fullName evidence="4">Amino acid adenylation domain</fullName>
    </submittedName>
</protein>
<feature type="domain" description="Ketosynthase family 3 (KS3)" evidence="3">
    <location>
        <begin position="30"/>
        <end position="195"/>
    </location>
</feature>
<dbReference type="Proteomes" id="UP000019364">
    <property type="component" value="Unassembled WGS sequence"/>
</dbReference>
<dbReference type="GO" id="GO:0004312">
    <property type="term" value="F:fatty acid synthase activity"/>
    <property type="evidence" value="ECO:0007669"/>
    <property type="project" value="TreeGrafter"/>
</dbReference>
<dbReference type="GO" id="GO:0006633">
    <property type="term" value="P:fatty acid biosynthetic process"/>
    <property type="evidence" value="ECO:0007669"/>
    <property type="project" value="TreeGrafter"/>
</dbReference>
<accession>W7YNV5</accession>
<dbReference type="PROSITE" id="PS52004">
    <property type="entry name" value="KS3_2"/>
    <property type="match status" value="1"/>
</dbReference>
<dbReference type="SUPFAM" id="SSF53901">
    <property type="entry name" value="Thiolase-like"/>
    <property type="match status" value="1"/>
</dbReference>
<evidence type="ECO:0000259" key="3">
    <source>
        <dbReference type="PROSITE" id="PS52004"/>
    </source>
</evidence>
<dbReference type="Gene3D" id="3.40.47.10">
    <property type="match status" value="1"/>
</dbReference>
<keyword evidence="1" id="KW-0596">Phosphopantetheine</keyword>
<proteinExistence type="predicted"/>
<dbReference type="GO" id="GO:0005886">
    <property type="term" value="C:plasma membrane"/>
    <property type="evidence" value="ECO:0007669"/>
    <property type="project" value="TreeGrafter"/>
</dbReference>